<dbReference type="Pfam" id="PF01476">
    <property type="entry name" value="LysM"/>
    <property type="match status" value="1"/>
</dbReference>
<name>A0A9X3WKN7_9BACI</name>
<dbReference type="PROSITE" id="PS51782">
    <property type="entry name" value="LYSM"/>
    <property type="match status" value="1"/>
</dbReference>
<evidence type="ECO:0000259" key="2">
    <source>
        <dbReference type="PROSITE" id="PS51782"/>
    </source>
</evidence>
<dbReference type="Proteomes" id="UP001145072">
    <property type="component" value="Unassembled WGS sequence"/>
</dbReference>
<dbReference type="Gene3D" id="3.10.350.10">
    <property type="entry name" value="LysM domain"/>
    <property type="match status" value="1"/>
</dbReference>
<feature type="transmembrane region" description="Helical" evidence="1">
    <location>
        <begin position="67"/>
        <end position="88"/>
    </location>
</feature>
<dbReference type="RefSeq" id="WP_259871146.1">
    <property type="nucleotide sequence ID" value="NZ_JAMQJZ010000001.1"/>
</dbReference>
<feature type="domain" description="LysM" evidence="2">
    <location>
        <begin position="145"/>
        <end position="191"/>
    </location>
</feature>
<accession>A0A9X3WKN7</accession>
<organism evidence="3 4">
    <name type="scientific">Aquibacillus koreensis</name>
    <dbReference type="NCBI Taxonomy" id="279446"/>
    <lineage>
        <taxon>Bacteria</taxon>
        <taxon>Bacillati</taxon>
        <taxon>Bacillota</taxon>
        <taxon>Bacilli</taxon>
        <taxon>Bacillales</taxon>
        <taxon>Bacillaceae</taxon>
        <taxon>Aquibacillus</taxon>
    </lineage>
</organism>
<evidence type="ECO:0000256" key="1">
    <source>
        <dbReference type="SAM" id="Phobius"/>
    </source>
</evidence>
<proteinExistence type="predicted"/>
<comment type="caution">
    <text evidence="3">The sequence shown here is derived from an EMBL/GenBank/DDBJ whole genome shotgun (WGS) entry which is preliminary data.</text>
</comment>
<evidence type="ECO:0000313" key="4">
    <source>
        <dbReference type="Proteomes" id="UP001145072"/>
    </source>
</evidence>
<protein>
    <submittedName>
        <fullName evidence="3">LysM peptidoglycan-binding domain-containing protein</fullName>
    </submittedName>
</protein>
<dbReference type="InterPro" id="IPR036779">
    <property type="entry name" value="LysM_dom_sf"/>
</dbReference>
<dbReference type="SMART" id="SM00257">
    <property type="entry name" value="LysM"/>
    <property type="match status" value="1"/>
</dbReference>
<keyword evidence="1" id="KW-1133">Transmembrane helix</keyword>
<dbReference type="CDD" id="cd00118">
    <property type="entry name" value="LysM"/>
    <property type="match status" value="1"/>
</dbReference>
<sequence>MVDNRFRDQASELRHKMDEINNADHLKIEQEGLNTNREDLNVLNLPPRSQVHANKKTKTKWKLSFPLVRLLVVLFILIVGLMLTFNFWGKEFLTTNVIHPKNNSNSAGELVTIISGKNAEQKDLQEESGKQQLISTTPLEPEDAEAYEVKVGDTLESISIEFYGNKESKSIIIEKNRLINEELEVGQVLVLPNKEEKEGVE</sequence>
<evidence type="ECO:0000313" key="3">
    <source>
        <dbReference type="EMBL" id="MDC3418861.1"/>
    </source>
</evidence>
<dbReference type="AlphaFoldDB" id="A0A9X3WKN7"/>
<keyword evidence="1" id="KW-0472">Membrane</keyword>
<reference evidence="3" key="1">
    <citation type="submission" date="2022-06" db="EMBL/GenBank/DDBJ databases">
        <title>Aquibacillus sp. a new bacterium isolated from soil saline samples.</title>
        <authorList>
            <person name="Galisteo C."/>
            <person name="De La Haba R."/>
            <person name="Sanchez-Porro C."/>
            <person name="Ventosa A."/>
        </authorList>
    </citation>
    <scope>NUCLEOTIDE SEQUENCE</scope>
    <source>
        <strain evidence="3">JCM 12387</strain>
    </source>
</reference>
<keyword evidence="1" id="KW-0812">Transmembrane</keyword>
<dbReference type="EMBL" id="JAMQJZ010000001">
    <property type="protein sequence ID" value="MDC3418861.1"/>
    <property type="molecule type" value="Genomic_DNA"/>
</dbReference>
<gene>
    <name evidence="3" type="ORF">NC661_00485</name>
</gene>
<dbReference type="InterPro" id="IPR018392">
    <property type="entry name" value="LysM"/>
</dbReference>
<keyword evidence="4" id="KW-1185">Reference proteome</keyword>